<feature type="domain" description="WYL" evidence="1">
    <location>
        <begin position="284"/>
        <end position="336"/>
    </location>
</feature>
<dbReference type="InterPro" id="IPR026881">
    <property type="entry name" value="WYL_dom"/>
</dbReference>
<dbReference type="AlphaFoldDB" id="A0A0F5YL34"/>
<accession>A0A0F5YL34</accession>
<reference evidence="2 3" key="1">
    <citation type="submission" date="2015-06" db="EMBL/GenBank/DDBJ databases">
        <title>Draft genome assembly of filamentous brackish cyanobacterium Limnoraphis robusta strain CS-951.</title>
        <authorList>
            <person name="Willis A."/>
            <person name="Parks M."/>
            <person name="Burford M.A."/>
        </authorList>
    </citation>
    <scope>NUCLEOTIDE SEQUENCE [LARGE SCALE GENOMIC DNA]</scope>
    <source>
        <strain evidence="2 3">CS-951</strain>
    </source>
</reference>
<protein>
    <recommendedName>
        <fullName evidence="1">WYL domain-containing protein</fullName>
    </recommendedName>
</protein>
<gene>
    <name evidence="2" type="ORF">WN50_02440</name>
</gene>
<proteinExistence type="predicted"/>
<dbReference type="RefSeq" id="WP_046276912.1">
    <property type="nucleotide sequence ID" value="NZ_LATL02000229.1"/>
</dbReference>
<evidence type="ECO:0000313" key="2">
    <source>
        <dbReference type="EMBL" id="KKD39609.1"/>
    </source>
</evidence>
<dbReference type="EMBL" id="LATL02000229">
    <property type="protein sequence ID" value="KKD39609.1"/>
    <property type="molecule type" value="Genomic_DNA"/>
</dbReference>
<dbReference type="Pfam" id="PF13280">
    <property type="entry name" value="WYL"/>
    <property type="match status" value="1"/>
</dbReference>
<sequence>MVNSIKLNRTFDFRPEVELLQILARGSLKQNLPKAVRLWVILRSLYGDEADPVRVQLAETFTYSQWRKQFFTQPEFHREDKFPDYHDPHCACAKTLKDWLFSPEMGVNSDDWRRCFRQLYPLEPEALESLLTFGGVEPYKNFHQNRAHRLFAMTRKNLQYDFKALVEMGWLEIAKPLTPLGKNSRSPYQKVRQFPCLQASSAPENLDNGEGSVRNVIQNDLVNFFEDFSREINGQQRFFLEIEYVIHRQFSAQIHTLRQQLKQIWEQIPVPPACVLYVSARNFQNHQDEGEEYIIYPVCLYYSHRAPYLFAFGETPRSPTQMDWYDYRLDRIKHLQSLDWHQVEKPQFNREICASKTPQMIEELRSEAWGFDFYKPYKLLLLRFDPYFHNRYIEGTERDELFKKIPLKQAQKLISNAQVNSLQHQQLLSLLKSHPCDVYCRLNYRQDDYNVIMRLRAWGAMVEVLLPWDLRELMATEIQKTWKLYHKE</sequence>
<dbReference type="OrthoDB" id="503572at2"/>
<evidence type="ECO:0000313" key="3">
    <source>
        <dbReference type="Proteomes" id="UP000033607"/>
    </source>
</evidence>
<dbReference type="InterPro" id="IPR023816">
    <property type="entry name" value="CRISPR-assoc_CYA0889"/>
</dbReference>
<dbReference type="NCBIfam" id="TIGR03985">
    <property type="entry name" value="TIGR03985 family CRISPR-associated protein"/>
    <property type="match status" value="1"/>
</dbReference>
<evidence type="ECO:0000259" key="1">
    <source>
        <dbReference type="Pfam" id="PF13280"/>
    </source>
</evidence>
<dbReference type="PATRIC" id="fig|1637645.4.peg.4519"/>
<organism evidence="2 3">
    <name type="scientific">Limnoraphis robusta CS-951</name>
    <dbReference type="NCBI Taxonomy" id="1637645"/>
    <lineage>
        <taxon>Bacteria</taxon>
        <taxon>Bacillati</taxon>
        <taxon>Cyanobacteriota</taxon>
        <taxon>Cyanophyceae</taxon>
        <taxon>Oscillatoriophycideae</taxon>
        <taxon>Oscillatoriales</taxon>
        <taxon>Sirenicapillariaceae</taxon>
        <taxon>Limnoraphis</taxon>
    </lineage>
</organism>
<name>A0A0F5YL34_9CYAN</name>
<dbReference type="Proteomes" id="UP000033607">
    <property type="component" value="Unassembled WGS sequence"/>
</dbReference>
<comment type="caution">
    <text evidence="2">The sequence shown here is derived from an EMBL/GenBank/DDBJ whole genome shotgun (WGS) entry which is preliminary data.</text>
</comment>